<proteinExistence type="predicted"/>
<organism evidence="1 2">
    <name type="scientific">Xanthomonas arboricola</name>
    <dbReference type="NCBI Taxonomy" id="56448"/>
    <lineage>
        <taxon>Bacteria</taxon>
        <taxon>Pseudomonadati</taxon>
        <taxon>Pseudomonadota</taxon>
        <taxon>Gammaproteobacteria</taxon>
        <taxon>Lysobacterales</taxon>
        <taxon>Lysobacteraceae</taxon>
        <taxon>Xanthomonas</taxon>
    </lineage>
</organism>
<dbReference type="AlphaFoldDB" id="A0A2S7ADF3"/>
<comment type="caution">
    <text evidence="1">The sequence shown here is derived from an EMBL/GenBank/DDBJ whole genome shotgun (WGS) entry which is preliminary data.</text>
</comment>
<evidence type="ECO:0000313" key="2">
    <source>
        <dbReference type="Proteomes" id="UP000239204"/>
    </source>
</evidence>
<gene>
    <name evidence="1" type="ORF">XarjCFBP7645_09215</name>
</gene>
<dbReference type="EMBL" id="MIGY01000002">
    <property type="protein sequence ID" value="PPU07774.1"/>
    <property type="molecule type" value="Genomic_DNA"/>
</dbReference>
<accession>A0A2S7ADF3</accession>
<sequence>MLRTCTSCTRRLDEAEFPTQNGRVLNVCVLCRNDIKRAQTRLAPIRRDPEQIHLNNVAALWHGPVQRTHLLRNAA</sequence>
<name>A0A2S7ADF3_9XANT</name>
<reference evidence="1 2" key="1">
    <citation type="submission" date="2016-08" db="EMBL/GenBank/DDBJ databases">
        <title>Evolution of the type three secretion system and type three effector repertoires in Xanthomonas.</title>
        <authorList>
            <person name="Merda D."/>
            <person name="Briand M."/>
            <person name="Bosis E."/>
            <person name="Rousseau C."/>
            <person name="Portier P."/>
            <person name="Jacques M.-A."/>
            <person name="Fischer-Le Saux M."/>
        </authorList>
    </citation>
    <scope>NUCLEOTIDE SEQUENCE [LARGE SCALE GENOMIC DNA]</scope>
    <source>
        <strain evidence="1 2">CFBP 7645</strain>
    </source>
</reference>
<protein>
    <submittedName>
        <fullName evidence="1">Uncharacterized protein</fullName>
    </submittedName>
</protein>
<evidence type="ECO:0000313" key="1">
    <source>
        <dbReference type="EMBL" id="PPU07774.1"/>
    </source>
</evidence>
<dbReference type="Proteomes" id="UP000239204">
    <property type="component" value="Unassembled WGS sequence"/>
</dbReference>